<evidence type="ECO:0000313" key="1">
    <source>
        <dbReference type="EMBL" id="KAJ4442827.1"/>
    </source>
</evidence>
<reference evidence="1 2" key="1">
    <citation type="journal article" date="2022" name="Allergy">
        <title>Genome assembly and annotation of Periplaneta americana reveal a comprehensive cockroach allergen profile.</title>
        <authorList>
            <person name="Wang L."/>
            <person name="Xiong Q."/>
            <person name="Saelim N."/>
            <person name="Wang L."/>
            <person name="Nong W."/>
            <person name="Wan A.T."/>
            <person name="Shi M."/>
            <person name="Liu X."/>
            <person name="Cao Q."/>
            <person name="Hui J.H.L."/>
            <person name="Sookrung N."/>
            <person name="Leung T.F."/>
            <person name="Tungtrongchitr A."/>
            <person name="Tsui S.K.W."/>
        </authorList>
    </citation>
    <scope>NUCLEOTIDE SEQUENCE [LARGE SCALE GENOMIC DNA]</scope>
    <source>
        <strain evidence="1">PWHHKU_190912</strain>
    </source>
</reference>
<comment type="caution">
    <text evidence="1">The sequence shown here is derived from an EMBL/GenBank/DDBJ whole genome shotgun (WGS) entry which is preliminary data.</text>
</comment>
<proteinExistence type="predicted"/>
<sequence length="123" mass="13824">MEGVKWTDRIRNLAVLEGVDEERGKGIGWVTVEKKLPSEGCTLSIGVMFCTLPRQLQTFSATGYHNKQFCVLDGLHDSRKKDSRKVKAVESSTEEVEGRYFLASDAPLKLSDIEETFEDTSNH</sequence>
<name>A0ABQ8T8H6_PERAM</name>
<gene>
    <name evidence="1" type="ORF">ANN_04420</name>
</gene>
<keyword evidence="2" id="KW-1185">Reference proteome</keyword>
<dbReference type="Proteomes" id="UP001148838">
    <property type="component" value="Unassembled WGS sequence"/>
</dbReference>
<evidence type="ECO:0000313" key="2">
    <source>
        <dbReference type="Proteomes" id="UP001148838"/>
    </source>
</evidence>
<protein>
    <submittedName>
        <fullName evidence="1">Uncharacterized protein</fullName>
    </submittedName>
</protein>
<accession>A0ABQ8T8H6</accession>
<organism evidence="1 2">
    <name type="scientific">Periplaneta americana</name>
    <name type="common">American cockroach</name>
    <name type="synonym">Blatta americana</name>
    <dbReference type="NCBI Taxonomy" id="6978"/>
    <lineage>
        <taxon>Eukaryota</taxon>
        <taxon>Metazoa</taxon>
        <taxon>Ecdysozoa</taxon>
        <taxon>Arthropoda</taxon>
        <taxon>Hexapoda</taxon>
        <taxon>Insecta</taxon>
        <taxon>Pterygota</taxon>
        <taxon>Neoptera</taxon>
        <taxon>Polyneoptera</taxon>
        <taxon>Dictyoptera</taxon>
        <taxon>Blattodea</taxon>
        <taxon>Blattoidea</taxon>
        <taxon>Blattidae</taxon>
        <taxon>Blattinae</taxon>
        <taxon>Periplaneta</taxon>
    </lineage>
</organism>
<dbReference type="EMBL" id="JAJSOF020000013">
    <property type="protein sequence ID" value="KAJ4442827.1"/>
    <property type="molecule type" value="Genomic_DNA"/>
</dbReference>